<reference evidence="8 9" key="1">
    <citation type="submission" date="2020-08" db="EMBL/GenBank/DDBJ databases">
        <title>Genome public.</title>
        <authorList>
            <person name="Liu C."/>
            <person name="Sun Q."/>
        </authorList>
    </citation>
    <scope>NUCLEOTIDE SEQUENCE [LARGE SCALE GENOMIC DNA]</scope>
    <source>
        <strain evidence="8 9">BX1</strain>
    </source>
</reference>
<sequence length="183" mass="19913">MNIWFDLYWTFFCIGGLTFGGGYAMLPMLEREIVERHHWSTSEELLDYYAVGQCTPGIIAVNVATIIGYQQKGLRGAALSTFGVVSPSLIIILIIAGLLKNISQFEVVGHAFGGIRVAVCVLILAAVFKLMKTSIKDKLGVVLFAAAFLGMIFLDLSPIFVVLVSALVGYLAKMVFAKEGKNE</sequence>
<evidence type="ECO:0000256" key="6">
    <source>
        <dbReference type="ARBA" id="ARBA00023136"/>
    </source>
</evidence>
<evidence type="ECO:0000256" key="3">
    <source>
        <dbReference type="ARBA" id="ARBA00022475"/>
    </source>
</evidence>
<comment type="similarity">
    <text evidence="2">Belongs to the chromate ion transporter (CHR) (TC 2.A.51) family.</text>
</comment>
<dbReference type="EMBL" id="JACRTB010000034">
    <property type="protein sequence ID" value="MBC8577497.1"/>
    <property type="molecule type" value="Genomic_DNA"/>
</dbReference>
<keyword evidence="5 7" id="KW-1133">Transmembrane helix</keyword>
<comment type="subcellular location">
    <subcellularLocation>
        <location evidence="1">Cell membrane</location>
        <topology evidence="1">Multi-pass membrane protein</topology>
    </subcellularLocation>
</comment>
<dbReference type="RefSeq" id="WP_262400900.1">
    <property type="nucleotide sequence ID" value="NZ_JACRTB010000034.1"/>
</dbReference>
<name>A0ABR7NNS8_9FIRM</name>
<feature type="transmembrane region" description="Helical" evidence="7">
    <location>
        <begin position="142"/>
        <end position="172"/>
    </location>
</feature>
<feature type="transmembrane region" description="Helical" evidence="7">
    <location>
        <begin position="7"/>
        <end position="26"/>
    </location>
</feature>
<evidence type="ECO:0000313" key="8">
    <source>
        <dbReference type="EMBL" id="MBC8577497.1"/>
    </source>
</evidence>
<comment type="caution">
    <text evidence="8">The sequence shown here is derived from an EMBL/GenBank/DDBJ whole genome shotgun (WGS) entry which is preliminary data.</text>
</comment>
<dbReference type="PANTHER" id="PTHR43663">
    <property type="entry name" value="CHROMATE TRANSPORT PROTEIN-RELATED"/>
    <property type="match status" value="1"/>
</dbReference>
<feature type="transmembrane region" description="Helical" evidence="7">
    <location>
        <begin position="76"/>
        <end position="99"/>
    </location>
</feature>
<evidence type="ECO:0000256" key="2">
    <source>
        <dbReference type="ARBA" id="ARBA00005262"/>
    </source>
</evidence>
<protein>
    <submittedName>
        <fullName evidence="8">Chromate transporter</fullName>
    </submittedName>
</protein>
<keyword evidence="9" id="KW-1185">Reference proteome</keyword>
<gene>
    <name evidence="8" type="ORF">H8717_13935</name>
</gene>
<evidence type="ECO:0000256" key="1">
    <source>
        <dbReference type="ARBA" id="ARBA00004651"/>
    </source>
</evidence>
<accession>A0ABR7NNS8</accession>
<dbReference type="Pfam" id="PF02417">
    <property type="entry name" value="Chromate_transp"/>
    <property type="match status" value="1"/>
</dbReference>
<keyword evidence="6 7" id="KW-0472">Membrane</keyword>
<dbReference type="InterPro" id="IPR003370">
    <property type="entry name" value="Chromate_transpt"/>
</dbReference>
<dbReference type="PANTHER" id="PTHR43663:SF1">
    <property type="entry name" value="CHROMATE TRANSPORTER"/>
    <property type="match status" value="1"/>
</dbReference>
<keyword evidence="4 7" id="KW-0812">Transmembrane</keyword>
<organism evidence="8 9">
    <name type="scientific">Yanshouia hominis</name>
    <dbReference type="NCBI Taxonomy" id="2763673"/>
    <lineage>
        <taxon>Bacteria</taxon>
        <taxon>Bacillati</taxon>
        <taxon>Bacillota</taxon>
        <taxon>Clostridia</taxon>
        <taxon>Eubacteriales</taxon>
        <taxon>Oscillospiraceae</taxon>
        <taxon>Yanshouia</taxon>
    </lineage>
</organism>
<evidence type="ECO:0000256" key="5">
    <source>
        <dbReference type="ARBA" id="ARBA00022989"/>
    </source>
</evidence>
<dbReference type="InterPro" id="IPR052518">
    <property type="entry name" value="CHR_Transporter"/>
</dbReference>
<evidence type="ECO:0000256" key="7">
    <source>
        <dbReference type="SAM" id="Phobius"/>
    </source>
</evidence>
<dbReference type="Proteomes" id="UP000658131">
    <property type="component" value="Unassembled WGS sequence"/>
</dbReference>
<evidence type="ECO:0000313" key="9">
    <source>
        <dbReference type="Proteomes" id="UP000658131"/>
    </source>
</evidence>
<feature type="transmembrane region" description="Helical" evidence="7">
    <location>
        <begin position="111"/>
        <end position="130"/>
    </location>
</feature>
<keyword evidence="3" id="KW-1003">Cell membrane</keyword>
<evidence type="ECO:0000256" key="4">
    <source>
        <dbReference type="ARBA" id="ARBA00022692"/>
    </source>
</evidence>
<proteinExistence type="inferred from homology"/>
<feature type="transmembrane region" description="Helical" evidence="7">
    <location>
        <begin position="46"/>
        <end position="69"/>
    </location>
</feature>